<name>A0A552UJ82_9SPHN</name>
<reference evidence="2 3" key="1">
    <citation type="submission" date="2019-07" db="EMBL/GenBank/DDBJ databases">
        <title>Novel species isolated from glacier.</title>
        <authorList>
            <person name="Liu Q."/>
            <person name="Xin Y.-H."/>
        </authorList>
    </citation>
    <scope>NUCLEOTIDE SEQUENCE [LARGE SCALE GENOMIC DNA]</scope>
    <source>
        <strain evidence="2 3">LB1R16</strain>
    </source>
</reference>
<keyword evidence="3" id="KW-1185">Reference proteome</keyword>
<dbReference type="SUPFAM" id="SSF47413">
    <property type="entry name" value="lambda repressor-like DNA-binding domains"/>
    <property type="match status" value="1"/>
</dbReference>
<protein>
    <submittedName>
        <fullName evidence="2">Helix-turn-helix transcriptional regulator</fullName>
    </submittedName>
</protein>
<dbReference type="PROSITE" id="PS50943">
    <property type="entry name" value="HTH_CROC1"/>
    <property type="match status" value="1"/>
</dbReference>
<accession>A0A552UJ82</accession>
<dbReference type="InterPro" id="IPR010982">
    <property type="entry name" value="Lambda_DNA-bd_dom_sf"/>
</dbReference>
<evidence type="ECO:0000313" key="3">
    <source>
        <dbReference type="Proteomes" id="UP000317894"/>
    </source>
</evidence>
<dbReference type="Gene3D" id="1.10.260.40">
    <property type="entry name" value="lambda repressor-like DNA-binding domains"/>
    <property type="match status" value="1"/>
</dbReference>
<evidence type="ECO:0000259" key="1">
    <source>
        <dbReference type="PROSITE" id="PS50943"/>
    </source>
</evidence>
<feature type="domain" description="HTH cro/C1-type" evidence="1">
    <location>
        <begin position="5"/>
        <end position="61"/>
    </location>
</feature>
<proteinExistence type="predicted"/>
<dbReference type="CDD" id="cd00093">
    <property type="entry name" value="HTH_XRE"/>
    <property type="match status" value="1"/>
</dbReference>
<dbReference type="GO" id="GO:0003677">
    <property type="term" value="F:DNA binding"/>
    <property type="evidence" value="ECO:0007669"/>
    <property type="project" value="InterPro"/>
</dbReference>
<dbReference type="SMART" id="SM00530">
    <property type="entry name" value="HTH_XRE"/>
    <property type="match status" value="1"/>
</dbReference>
<dbReference type="Proteomes" id="UP000317894">
    <property type="component" value="Unassembled WGS sequence"/>
</dbReference>
<dbReference type="InterPro" id="IPR001387">
    <property type="entry name" value="Cro/C1-type_HTH"/>
</dbReference>
<gene>
    <name evidence="2" type="ORF">FMM06_09155</name>
</gene>
<evidence type="ECO:0000313" key="2">
    <source>
        <dbReference type="EMBL" id="TRW18245.1"/>
    </source>
</evidence>
<dbReference type="RefSeq" id="WP_144236938.1">
    <property type="nucleotide sequence ID" value="NZ_VJWA01000001.1"/>
</dbReference>
<dbReference type="EMBL" id="VJWA01000001">
    <property type="protein sequence ID" value="TRW18245.1"/>
    <property type="molecule type" value="Genomic_DNA"/>
</dbReference>
<dbReference type="OrthoDB" id="7404022at2"/>
<sequence>MITRIREVRKAKGLTLHEVAMACDPPTTAQTIGRLETGMRTVSVGWLNRIAPALGVEAATLVTLPDRVDVPVSAIYGSEGPVAPKRAATLLAPAPAGEAVGVSFEVAAGEYRAGDALWLDKLGPTEFGRAVNRDVLVPRGGSRFVFGRLAAADGAKLQILPINPGARQIVVGDAQWLAVARTLIRAL</sequence>
<dbReference type="AlphaFoldDB" id="A0A552UJ82"/>
<comment type="caution">
    <text evidence="2">The sequence shown here is derived from an EMBL/GenBank/DDBJ whole genome shotgun (WGS) entry which is preliminary data.</text>
</comment>
<dbReference type="Pfam" id="PF13560">
    <property type="entry name" value="HTH_31"/>
    <property type="match status" value="1"/>
</dbReference>
<organism evidence="2 3">
    <name type="scientific">Glacieibacterium frigidum</name>
    <dbReference type="NCBI Taxonomy" id="2593303"/>
    <lineage>
        <taxon>Bacteria</taxon>
        <taxon>Pseudomonadati</taxon>
        <taxon>Pseudomonadota</taxon>
        <taxon>Alphaproteobacteria</taxon>
        <taxon>Sphingomonadales</taxon>
        <taxon>Sphingosinicellaceae</taxon>
        <taxon>Glacieibacterium</taxon>
    </lineage>
</organism>